<keyword evidence="5" id="KW-0539">Nucleus</keyword>
<protein>
    <recommendedName>
        <fullName evidence="9">C2H2-type domain-containing protein</fullName>
    </recommendedName>
</protein>
<accession>A0AAV2ZVS3</accession>
<evidence type="ECO:0000313" key="10">
    <source>
        <dbReference type="EMBL" id="DBA18087.1"/>
    </source>
</evidence>
<keyword evidence="2" id="KW-0479">Metal-binding</keyword>
<keyword evidence="7" id="KW-0175">Coiled coil</keyword>
<dbReference type="GO" id="GO:0005634">
    <property type="term" value="C:nucleus"/>
    <property type="evidence" value="ECO:0007669"/>
    <property type="project" value="UniProtKB-SubCell"/>
</dbReference>
<evidence type="ECO:0000256" key="1">
    <source>
        <dbReference type="ARBA" id="ARBA00004123"/>
    </source>
</evidence>
<gene>
    <name evidence="10" type="ORF">GDO54_016377</name>
</gene>
<evidence type="ECO:0000256" key="6">
    <source>
        <dbReference type="PROSITE-ProRule" id="PRU00042"/>
    </source>
</evidence>
<evidence type="ECO:0000256" key="2">
    <source>
        <dbReference type="ARBA" id="ARBA00022723"/>
    </source>
</evidence>
<evidence type="ECO:0000313" key="11">
    <source>
        <dbReference type="Proteomes" id="UP001181693"/>
    </source>
</evidence>
<dbReference type="InterPro" id="IPR051643">
    <property type="entry name" value="Transcr_Reg_ZincFinger"/>
</dbReference>
<proteinExistence type="predicted"/>
<comment type="caution">
    <text evidence="10">The sequence shown here is derived from an EMBL/GenBank/DDBJ whole genome shotgun (WGS) entry which is preliminary data.</text>
</comment>
<dbReference type="PROSITE" id="PS50157">
    <property type="entry name" value="ZINC_FINGER_C2H2_2"/>
    <property type="match status" value="3"/>
</dbReference>
<feature type="domain" description="C2H2-type" evidence="9">
    <location>
        <begin position="416"/>
        <end position="443"/>
    </location>
</feature>
<feature type="domain" description="C2H2-type" evidence="9">
    <location>
        <begin position="378"/>
        <end position="405"/>
    </location>
</feature>
<feature type="region of interest" description="Disordered" evidence="8">
    <location>
        <begin position="1044"/>
        <end position="1070"/>
    </location>
</feature>
<feature type="domain" description="C2H2-type" evidence="9">
    <location>
        <begin position="1168"/>
        <end position="1195"/>
    </location>
</feature>
<evidence type="ECO:0000256" key="7">
    <source>
        <dbReference type="SAM" id="Coils"/>
    </source>
</evidence>
<dbReference type="PANTHER" id="PTHR24396">
    <property type="entry name" value="ZINC FINGER PROTEIN"/>
    <property type="match status" value="1"/>
</dbReference>
<comment type="subcellular location">
    <subcellularLocation>
        <location evidence="1">Nucleus</location>
    </subcellularLocation>
</comment>
<dbReference type="Proteomes" id="UP001181693">
    <property type="component" value="Unassembled WGS sequence"/>
</dbReference>
<feature type="region of interest" description="Disordered" evidence="8">
    <location>
        <begin position="1"/>
        <end position="21"/>
    </location>
</feature>
<evidence type="ECO:0000256" key="3">
    <source>
        <dbReference type="ARBA" id="ARBA00022771"/>
    </source>
</evidence>
<feature type="region of interest" description="Disordered" evidence="8">
    <location>
        <begin position="74"/>
        <end position="93"/>
    </location>
</feature>
<dbReference type="SMART" id="SM00355">
    <property type="entry name" value="ZnF_C2H2"/>
    <property type="match status" value="9"/>
</dbReference>
<keyword evidence="3 6" id="KW-0863">Zinc-finger</keyword>
<dbReference type="Gene3D" id="3.30.160.60">
    <property type="entry name" value="Classic Zinc Finger"/>
    <property type="match status" value="1"/>
</dbReference>
<dbReference type="Pfam" id="PF23015">
    <property type="entry name" value="zf-WIZ"/>
    <property type="match status" value="1"/>
</dbReference>
<dbReference type="GO" id="GO:0008270">
    <property type="term" value="F:zinc ion binding"/>
    <property type="evidence" value="ECO:0007669"/>
    <property type="project" value="UniProtKB-KW"/>
</dbReference>
<feature type="coiled-coil region" evidence="7">
    <location>
        <begin position="435"/>
        <end position="465"/>
    </location>
</feature>
<dbReference type="PANTHER" id="PTHR24396:SF25">
    <property type="entry name" value="ZINC FINGER PROTEIN 644"/>
    <property type="match status" value="1"/>
</dbReference>
<evidence type="ECO:0000256" key="8">
    <source>
        <dbReference type="SAM" id="MobiDB-lite"/>
    </source>
</evidence>
<dbReference type="InterPro" id="IPR036236">
    <property type="entry name" value="Znf_C2H2_sf"/>
</dbReference>
<dbReference type="GO" id="GO:0000981">
    <property type="term" value="F:DNA-binding transcription factor activity, RNA polymerase II-specific"/>
    <property type="evidence" value="ECO:0007669"/>
    <property type="project" value="TreeGrafter"/>
</dbReference>
<dbReference type="FunFam" id="3.30.160.60:FF:000409">
    <property type="entry name" value="zinc finger protein 644 isoform X1"/>
    <property type="match status" value="1"/>
</dbReference>
<reference evidence="10" key="1">
    <citation type="thesis" date="2020" institute="ProQuest LLC" country="789 East Eisenhower Parkway, Ann Arbor, MI, USA">
        <title>Comparative Genomics and Chromosome Evolution.</title>
        <authorList>
            <person name="Mudd A.B."/>
        </authorList>
    </citation>
    <scope>NUCLEOTIDE SEQUENCE</scope>
    <source>
        <strain evidence="10">1538</strain>
        <tissue evidence="10">Blood</tissue>
    </source>
</reference>
<feature type="region of interest" description="Disordered" evidence="8">
    <location>
        <begin position="599"/>
        <end position="619"/>
    </location>
</feature>
<sequence length="1304" mass="148007">MEESQISAESTDANEHLKEDTNFNSLEENVYTKVQACESPVKKISSLTVPEELSRDRSEKALSKVQGSQLVQEGATTVSSENPVLPKETINGPVSYTSNKTSILNTDSISFSTDHPVDLQTNLCSSSKVVYDLQPTKNSVQMSSQQVLFLLPDVAHAKKETHSNLKHPTSSLIGCETSNGDSVTSDSTLVGLIDEYGDMKTFSVNEMQNQMQSCSSGVDSVEANNANFNTDRDSVNNEKTEETEKNCVVRVQKKRKRKMDGSKITRCYSEDAYSDVNMSKKSKLLNIHIMENSDEEQVIAPHKYELIKIKSESSLDDTEEHLPKEAIEAFNHYVYSPVCDYSGETSPVHVDPFFSSDIQSCESQSPPTCTSDQEPSFYPCTKCNVNFREKKHLHRHMMYHLDGNNHFRHLNVPRPYACRECGRTFRDRNSLLKHMIIHQERRQKLMEEIRELKELQDEGRSARLQCPQCVFGTNCPKTFVQHAKTHEKDKRYYCCEECNFMAVTENELECHRGIAHGAVVKCSVLTSDLPQRKYQKKTLKNSYFLSSKKPTPFNCKICPFTAPTRYILKKHMEYVHPSSSLDQFNGPIVIKQEPFSDNELESENKEFANPPSFPKNSVLKQDAKRPYGSIGQSNSFTKLYRKHKIQKARKSAAQSVVSGPSISPNKSLLFTSNDQKKRYYKTKKHSRMNHTYIYNQKWDGYKPLKKSHIFPLNLKKEEGNSSHQLSSSPDLQEECLIMDPHNRHPGRLVGFKDRVAVKRVRRSDLETPVTEEDMDSYPDFLQKMTYVVLKKLDSSDKKDDYDSWDNNELCSYNTESPEDAYNSPTKKAVYPIFKDQTTEHQLSEDNGLHYSNSDGFYFEYYEDGEGDGYMHEICDADMENAESALPGHSSLFHWSDLALEKKSCPYCPATFETGVGLSNHVRGHLHRAGLTYEARHVVSPEQIATSDKMQHFRRTGTPTKRVRKVIEKSESPSEHTCALCGGWFDTKIGLSNHVRGHLKRLGKNKWDAHKSPICVLNEMLQCEEKYEQLLKILNNRRPFQRPAHRTFSAHRPSRNDSSKTNAASTEEHCNGLQNDAGSEQVFEEGLCPNECDETCQPGDKTFLFPEFVKVKKSGENKNSESSQKVNQTARKRMTQKCLHSLNEDCSLMCSSQKNFDFALHPGMSAKIKTCINCNTTFTSAVSLSNHMRAYSRKKSAGLLTGTGMPVVDCRQKKSRSRSGSKKKMLSLPHSADEVYVLRCRFCGLVFRGPLSVQEDWIKHLQRHIVNANLPRTGAGMVEVEPLLKKPPSITETNVPSLLIAEAAT</sequence>
<dbReference type="InterPro" id="IPR055125">
    <property type="entry name" value="Wiz_C_Znf"/>
</dbReference>
<keyword evidence="11" id="KW-1185">Reference proteome</keyword>
<dbReference type="SUPFAM" id="SSF57667">
    <property type="entry name" value="beta-beta-alpha zinc fingers"/>
    <property type="match status" value="1"/>
</dbReference>
<feature type="compositionally biased region" description="Polar residues" evidence="8">
    <location>
        <begin position="1"/>
        <end position="11"/>
    </location>
</feature>
<evidence type="ECO:0000256" key="5">
    <source>
        <dbReference type="ARBA" id="ARBA00023242"/>
    </source>
</evidence>
<dbReference type="EMBL" id="DYDO01000009">
    <property type="protein sequence ID" value="DBA18087.1"/>
    <property type="molecule type" value="Genomic_DNA"/>
</dbReference>
<dbReference type="GO" id="GO:0000978">
    <property type="term" value="F:RNA polymerase II cis-regulatory region sequence-specific DNA binding"/>
    <property type="evidence" value="ECO:0007669"/>
    <property type="project" value="TreeGrafter"/>
</dbReference>
<name>A0AAV2ZVS3_PYXAD</name>
<organism evidence="10 11">
    <name type="scientific">Pyxicephalus adspersus</name>
    <name type="common">African bullfrog</name>
    <dbReference type="NCBI Taxonomy" id="30357"/>
    <lineage>
        <taxon>Eukaryota</taxon>
        <taxon>Metazoa</taxon>
        <taxon>Chordata</taxon>
        <taxon>Craniata</taxon>
        <taxon>Vertebrata</taxon>
        <taxon>Euteleostomi</taxon>
        <taxon>Amphibia</taxon>
        <taxon>Batrachia</taxon>
        <taxon>Anura</taxon>
        <taxon>Neobatrachia</taxon>
        <taxon>Ranoidea</taxon>
        <taxon>Pyxicephalidae</taxon>
        <taxon>Pyxicephalinae</taxon>
        <taxon>Pyxicephalus</taxon>
    </lineage>
</organism>
<dbReference type="PROSITE" id="PS00028">
    <property type="entry name" value="ZINC_FINGER_C2H2_1"/>
    <property type="match status" value="3"/>
</dbReference>
<evidence type="ECO:0000259" key="9">
    <source>
        <dbReference type="PROSITE" id="PS50157"/>
    </source>
</evidence>
<evidence type="ECO:0000256" key="4">
    <source>
        <dbReference type="ARBA" id="ARBA00022833"/>
    </source>
</evidence>
<keyword evidence="4" id="KW-0862">Zinc</keyword>
<dbReference type="InterPro" id="IPR013087">
    <property type="entry name" value="Znf_C2H2_type"/>
</dbReference>